<organism evidence="1 2">
    <name type="scientific">Mesobacillus zeae</name>
    <dbReference type="NCBI Taxonomy" id="1917180"/>
    <lineage>
        <taxon>Bacteria</taxon>
        <taxon>Bacillati</taxon>
        <taxon>Bacillota</taxon>
        <taxon>Bacilli</taxon>
        <taxon>Bacillales</taxon>
        <taxon>Bacillaceae</taxon>
        <taxon>Mesobacillus</taxon>
    </lineage>
</organism>
<dbReference type="RefSeq" id="WP_119112360.1">
    <property type="nucleotide sequence ID" value="NZ_CBCSEO010000002.1"/>
</dbReference>
<dbReference type="Pfam" id="PF10720">
    <property type="entry name" value="DUF2515"/>
    <property type="match status" value="1"/>
</dbReference>
<dbReference type="AlphaFoldDB" id="A0A398B6R7"/>
<protein>
    <submittedName>
        <fullName evidence="1">DUF2515 domain-containing protein</fullName>
    </submittedName>
</protein>
<evidence type="ECO:0000313" key="1">
    <source>
        <dbReference type="EMBL" id="RID85507.1"/>
    </source>
</evidence>
<accession>A0A398B6R7</accession>
<dbReference type="EMBL" id="QWVT01000015">
    <property type="protein sequence ID" value="RID85507.1"/>
    <property type="molecule type" value="Genomic_DNA"/>
</dbReference>
<dbReference type="Proteomes" id="UP000265816">
    <property type="component" value="Unassembled WGS sequence"/>
</dbReference>
<name>A0A398B6R7_9BACI</name>
<dbReference type="InterPro" id="IPR019658">
    <property type="entry name" value="DUF2515"/>
</dbReference>
<evidence type="ECO:0000313" key="2">
    <source>
        <dbReference type="Proteomes" id="UP000265816"/>
    </source>
</evidence>
<sequence length="236" mass="27670">MKNIFSMKKIFSFLKPIIPVKERKVLKRIEYTILHTKLEEHVIVNLQSAQEHEKLLDKIFTETKKHNANNVTRTNAYLSILSRRPELHCAFLAHTVSKNGGYYMTDLKSSYMDAILPHGEKETYFLFLEECNAAIFQDAYPQLLLYDESTKQCKPLYFLLSHFHVSRFMVPVWNLFHQEGNSTMLTTALIINEQKMLEKRVLLNRKKSRLPFSDILFQLQEKLGFTSIYFTLAGGR</sequence>
<keyword evidence="2" id="KW-1185">Reference proteome</keyword>
<dbReference type="OrthoDB" id="2690514at2"/>
<gene>
    <name evidence="1" type="ORF">D1970_07990</name>
</gene>
<comment type="caution">
    <text evidence="1">The sequence shown here is derived from an EMBL/GenBank/DDBJ whole genome shotgun (WGS) entry which is preliminary data.</text>
</comment>
<reference evidence="1 2" key="1">
    <citation type="submission" date="2018-08" db="EMBL/GenBank/DDBJ databases">
        <title>Bacillus jemisoniae sp. nov., Bacillus chryseoplanitiae sp. nov., Bacillus resnikiae sp. nov., and Bacillus frankliniae sp. nov., isolated from Viking spacecraft and associated surfaces.</title>
        <authorList>
            <person name="Seuylemezian A."/>
            <person name="Vaishampayan P."/>
        </authorList>
    </citation>
    <scope>NUCLEOTIDE SEQUENCE [LARGE SCALE GENOMIC DNA]</scope>
    <source>
        <strain evidence="1 2">JJ-247</strain>
    </source>
</reference>
<proteinExistence type="predicted"/>